<accession>A0ABV2LUK4</accession>
<keyword evidence="4 7" id="KW-0812">Transmembrane</keyword>
<evidence type="ECO:0000256" key="7">
    <source>
        <dbReference type="PROSITE-ProRule" id="PRU01360"/>
    </source>
</evidence>
<comment type="similarity">
    <text evidence="7">Belongs to the TonB-dependent receptor family.</text>
</comment>
<keyword evidence="2 7" id="KW-0813">Transport</keyword>
<reference evidence="10 11" key="1">
    <citation type="submission" date="2024-06" db="EMBL/GenBank/DDBJ databases">
        <title>Genomic Encyclopedia of Type Strains, Phase IV (KMG-IV): sequencing the most valuable type-strain genomes for metagenomic binning, comparative biology and taxonomic classification.</title>
        <authorList>
            <person name="Goeker M."/>
        </authorList>
    </citation>
    <scope>NUCLEOTIDE SEQUENCE [LARGE SCALE GENOMIC DNA]</scope>
    <source>
        <strain evidence="10 11">DSM 29388</strain>
    </source>
</reference>
<dbReference type="EMBL" id="JBEPMO010000010">
    <property type="protein sequence ID" value="MET3732237.1"/>
    <property type="molecule type" value="Genomic_DNA"/>
</dbReference>
<evidence type="ECO:0000256" key="2">
    <source>
        <dbReference type="ARBA" id="ARBA00022448"/>
    </source>
</evidence>
<keyword evidence="3 7" id="KW-1134">Transmembrane beta strand</keyword>
<dbReference type="RefSeq" id="WP_354509276.1">
    <property type="nucleotide sequence ID" value="NZ_JBEPMO010000010.1"/>
</dbReference>
<feature type="chain" id="PRO_5046554045" evidence="8">
    <location>
        <begin position="23"/>
        <end position="1041"/>
    </location>
</feature>
<dbReference type="InterPro" id="IPR037066">
    <property type="entry name" value="Plug_dom_sf"/>
</dbReference>
<dbReference type="InterPro" id="IPR039426">
    <property type="entry name" value="TonB-dep_rcpt-like"/>
</dbReference>
<dbReference type="InterPro" id="IPR012910">
    <property type="entry name" value="Plug_dom"/>
</dbReference>
<evidence type="ECO:0000313" key="10">
    <source>
        <dbReference type="EMBL" id="MET3732237.1"/>
    </source>
</evidence>
<gene>
    <name evidence="10" type="ORF">ABID46_001826</name>
</gene>
<protein>
    <submittedName>
        <fullName evidence="10">TonB-linked SusC/RagA family outer membrane protein</fullName>
    </submittedName>
</protein>
<dbReference type="SUPFAM" id="SSF56935">
    <property type="entry name" value="Porins"/>
    <property type="match status" value="1"/>
</dbReference>
<dbReference type="NCBIfam" id="TIGR04057">
    <property type="entry name" value="SusC_RagA_signa"/>
    <property type="match status" value="1"/>
</dbReference>
<feature type="signal peptide" evidence="8">
    <location>
        <begin position="1"/>
        <end position="22"/>
    </location>
</feature>
<comment type="subcellular location">
    <subcellularLocation>
        <location evidence="1 7">Cell outer membrane</location>
        <topology evidence="1 7">Multi-pass membrane protein</topology>
    </subcellularLocation>
</comment>
<dbReference type="SUPFAM" id="SSF49464">
    <property type="entry name" value="Carboxypeptidase regulatory domain-like"/>
    <property type="match status" value="1"/>
</dbReference>
<sequence length="1041" mass="115736">MRTKFTFLCSLFLLFAVQVIFAQVTGTVQDDYGPVADAEITVMGSDAVSTTDENGNFTIDAKVGDVLVVVDAIGTSQDFKVTKAKMGVMKMGSMLILPEVTIVGGIKMDAAQKVGSYDVVSKEHFESTPFSSVDDVLNGRVAGLTFSSASGDPGSSNMVLIRGVSSLTGSPNPLYVIDGVVVGKGADNAAMMESWNPLAALDPNAIESVSVLKDASATALYGARGANGVIIVKTKQGKFNQKTRFSFSTEMAIQDRAFESLKLLNGDEYIKYGSMLMWNSQQGNGLPASVSFATLDEARAYYLNTYEPQYQVGDQYTDWTDAVTRNLAMVKTYNFSAEGGGENTSFRLGGSYYENKPWVRDGLFNRISLNSAIDHKASDRLRFGINVNYSNIDRQTYAGGRASANPVNSAIMLSPLRAIYNPDGTYNQELGYLNTNDYTPGFNPVGVQDGTDENATINTVIGSVNADWEFVDNFYFNSLYGAQYQWMKETRLIDSYIPMFTLSLDGKGFYEDNRTQMLDWNWSNTVSYRNIFKDKHDVQVYLGMEYQDHTYDRLSAFTYGMTRDLPYFSFSDEEIFTGNTDLRWTQISYFSRLNYSFDNRYTISGQFRRDGNSTLGAKNKWGNFWSVGAAWNLHNEDFMTDALSTFTLRGSYGVLGNIPYADQWGSQYDALELIGYGNTTGWGGNSGTGGISYPGNSALGWEESKHLDIGIDLGFFNNRLKITADYYNKITDGAIFGMSPAVETGAGSFNGNAATLDNKGFELSVDATIINTEKFKWFLNANGSFQETFVDKLYQDLVTFESDDAGAADNALVALAPGHLLGEYYTIAWGGINENGEAWYWTDETKTEKTTNKADASKMWFGKNSFPRYTAGISSDFSYKNISLSFLFSGQFDFYVHNGVHSYTIHDGRFPTRNQIREALYDSWTDAPGMENFDASNPKATLGNLSESRLESSRFMKKGDHIRLKDLKIAYTFGDLFNKASGLNKLSIYFRGTNLWTYAFDKDLNFDPESNSNSWSWIGKGRYWYAAPVLRTYSLGVQIDF</sequence>
<dbReference type="InterPro" id="IPR036942">
    <property type="entry name" value="Beta-barrel_TonB_sf"/>
</dbReference>
<evidence type="ECO:0000256" key="5">
    <source>
        <dbReference type="ARBA" id="ARBA00023136"/>
    </source>
</evidence>
<feature type="domain" description="TonB-dependent receptor plug" evidence="9">
    <location>
        <begin position="114"/>
        <end position="229"/>
    </location>
</feature>
<dbReference type="PROSITE" id="PS52016">
    <property type="entry name" value="TONB_DEPENDENT_REC_3"/>
    <property type="match status" value="1"/>
</dbReference>
<proteinExistence type="inferred from homology"/>
<dbReference type="NCBIfam" id="TIGR04056">
    <property type="entry name" value="OMP_RagA_SusC"/>
    <property type="match status" value="1"/>
</dbReference>
<dbReference type="Gene3D" id="2.60.40.1120">
    <property type="entry name" value="Carboxypeptidase-like, regulatory domain"/>
    <property type="match status" value="1"/>
</dbReference>
<dbReference type="Pfam" id="PF07715">
    <property type="entry name" value="Plug"/>
    <property type="match status" value="1"/>
</dbReference>
<keyword evidence="11" id="KW-1185">Reference proteome</keyword>
<evidence type="ECO:0000256" key="4">
    <source>
        <dbReference type="ARBA" id="ARBA00022692"/>
    </source>
</evidence>
<keyword evidence="6 7" id="KW-0998">Cell outer membrane</keyword>
<comment type="caution">
    <text evidence="10">The sequence shown here is derived from an EMBL/GenBank/DDBJ whole genome shotgun (WGS) entry which is preliminary data.</text>
</comment>
<dbReference type="InterPro" id="IPR023996">
    <property type="entry name" value="TonB-dep_OMP_SusC/RagA"/>
</dbReference>
<evidence type="ECO:0000313" key="11">
    <source>
        <dbReference type="Proteomes" id="UP001549146"/>
    </source>
</evidence>
<dbReference type="InterPro" id="IPR023997">
    <property type="entry name" value="TonB-dep_OMP_SusC/RagA_CS"/>
</dbReference>
<evidence type="ECO:0000256" key="6">
    <source>
        <dbReference type="ARBA" id="ARBA00023237"/>
    </source>
</evidence>
<dbReference type="Proteomes" id="UP001549146">
    <property type="component" value="Unassembled WGS sequence"/>
</dbReference>
<keyword evidence="5 7" id="KW-0472">Membrane</keyword>
<evidence type="ECO:0000256" key="1">
    <source>
        <dbReference type="ARBA" id="ARBA00004571"/>
    </source>
</evidence>
<evidence type="ECO:0000259" key="9">
    <source>
        <dbReference type="Pfam" id="PF07715"/>
    </source>
</evidence>
<dbReference type="Gene3D" id="2.40.170.20">
    <property type="entry name" value="TonB-dependent receptor, beta-barrel domain"/>
    <property type="match status" value="1"/>
</dbReference>
<evidence type="ECO:0000256" key="3">
    <source>
        <dbReference type="ARBA" id="ARBA00022452"/>
    </source>
</evidence>
<evidence type="ECO:0000256" key="8">
    <source>
        <dbReference type="SAM" id="SignalP"/>
    </source>
</evidence>
<dbReference type="Gene3D" id="2.170.130.10">
    <property type="entry name" value="TonB-dependent receptor, plug domain"/>
    <property type="match status" value="1"/>
</dbReference>
<name>A0ABV2LUK4_9FLAO</name>
<dbReference type="InterPro" id="IPR008969">
    <property type="entry name" value="CarboxyPept-like_regulatory"/>
</dbReference>
<organism evidence="10 11">
    <name type="scientific">Moheibacter stercoris</name>
    <dbReference type="NCBI Taxonomy" id="1628251"/>
    <lineage>
        <taxon>Bacteria</taxon>
        <taxon>Pseudomonadati</taxon>
        <taxon>Bacteroidota</taxon>
        <taxon>Flavobacteriia</taxon>
        <taxon>Flavobacteriales</taxon>
        <taxon>Weeksellaceae</taxon>
        <taxon>Moheibacter</taxon>
    </lineage>
</organism>
<keyword evidence="8" id="KW-0732">Signal</keyword>